<organism evidence="3 4">
    <name type="scientific">Cylicocyclus nassatus</name>
    <name type="common">Nematode worm</name>
    <dbReference type="NCBI Taxonomy" id="53992"/>
    <lineage>
        <taxon>Eukaryota</taxon>
        <taxon>Metazoa</taxon>
        <taxon>Ecdysozoa</taxon>
        <taxon>Nematoda</taxon>
        <taxon>Chromadorea</taxon>
        <taxon>Rhabditida</taxon>
        <taxon>Rhabditina</taxon>
        <taxon>Rhabditomorpha</taxon>
        <taxon>Strongyloidea</taxon>
        <taxon>Strongylidae</taxon>
        <taxon>Cylicocyclus</taxon>
    </lineage>
</organism>
<evidence type="ECO:0000256" key="2">
    <source>
        <dbReference type="SAM" id="SignalP"/>
    </source>
</evidence>
<evidence type="ECO:0000313" key="3">
    <source>
        <dbReference type="EMBL" id="CAJ0591687.1"/>
    </source>
</evidence>
<feature type="compositionally biased region" description="Polar residues" evidence="1">
    <location>
        <begin position="57"/>
        <end position="66"/>
    </location>
</feature>
<comment type="caution">
    <text evidence="3">The sequence shown here is derived from an EMBL/GenBank/DDBJ whole genome shotgun (WGS) entry which is preliminary data.</text>
</comment>
<accession>A0AA36DQ28</accession>
<gene>
    <name evidence="3" type="ORF">CYNAS_LOCUS3670</name>
</gene>
<proteinExistence type="predicted"/>
<reference evidence="3" key="1">
    <citation type="submission" date="2023-07" db="EMBL/GenBank/DDBJ databases">
        <authorList>
            <consortium name="CYATHOMIX"/>
        </authorList>
    </citation>
    <scope>NUCLEOTIDE SEQUENCE</scope>
    <source>
        <strain evidence="3">N/A</strain>
    </source>
</reference>
<evidence type="ECO:0000313" key="4">
    <source>
        <dbReference type="Proteomes" id="UP001176961"/>
    </source>
</evidence>
<feature type="compositionally biased region" description="Basic and acidic residues" evidence="1">
    <location>
        <begin position="42"/>
        <end position="56"/>
    </location>
</feature>
<feature type="region of interest" description="Disordered" evidence="1">
    <location>
        <begin position="41"/>
        <end position="87"/>
    </location>
</feature>
<dbReference type="Proteomes" id="UP001176961">
    <property type="component" value="Unassembled WGS sequence"/>
</dbReference>
<feature type="chain" id="PRO_5041322516" description="Secreted protein" evidence="2">
    <location>
        <begin position="19"/>
        <end position="109"/>
    </location>
</feature>
<name>A0AA36DQ28_CYLNA</name>
<feature type="signal peptide" evidence="2">
    <location>
        <begin position="1"/>
        <end position="18"/>
    </location>
</feature>
<dbReference type="EMBL" id="CATQJL010000001">
    <property type="protein sequence ID" value="CAJ0591687.1"/>
    <property type="molecule type" value="Genomic_DNA"/>
</dbReference>
<evidence type="ECO:0008006" key="5">
    <source>
        <dbReference type="Google" id="ProtNLM"/>
    </source>
</evidence>
<evidence type="ECO:0000256" key="1">
    <source>
        <dbReference type="SAM" id="MobiDB-lite"/>
    </source>
</evidence>
<keyword evidence="4" id="KW-1185">Reference proteome</keyword>
<sequence>MYEMLLLCSLIAINVWRGTKVNDSSYLCKIELEVANPECTENIERRKPQSEKERNASPRSVTSEGQNPCAGLGSRSQKRKFRSDGHPTMYLDSKTTLDLIQIQRVLYRP</sequence>
<keyword evidence="2" id="KW-0732">Signal</keyword>
<protein>
    <recommendedName>
        <fullName evidence="5">Secreted protein</fullName>
    </recommendedName>
</protein>
<dbReference type="AlphaFoldDB" id="A0AA36DQ28"/>